<comment type="pathway">
    <text evidence="1 8">Carbohydrate degradation; glycolysis; D-glyceraldehyde 3-phosphate and glycerone phosphate from D-glucose: step 2/4.</text>
</comment>
<evidence type="ECO:0000256" key="7">
    <source>
        <dbReference type="ARBA" id="ARBA00029321"/>
    </source>
</evidence>
<dbReference type="PANTHER" id="PTHR11469">
    <property type="entry name" value="GLUCOSE-6-PHOSPHATE ISOMERASE"/>
    <property type="match status" value="1"/>
</dbReference>
<evidence type="ECO:0000256" key="3">
    <source>
        <dbReference type="ARBA" id="ARBA00011952"/>
    </source>
</evidence>
<reference evidence="9 10" key="2">
    <citation type="journal article" date="2020" name="Cell Rep.">
        <title>Acquisition and Adaptation of Ultra-small Parasitic Reduced Genome Bacteria to Mammalian Hosts.</title>
        <authorList>
            <person name="McLean J.S."/>
            <person name="Bor B."/>
            <person name="Kerns K.A."/>
            <person name="Liu Q."/>
            <person name="To T.T."/>
            <person name="Solden L."/>
            <person name="Hendrickson E.L."/>
            <person name="Wrighton K."/>
            <person name="Shi W."/>
            <person name="He X."/>
        </authorList>
    </citation>
    <scope>NUCLEOTIDE SEQUENCE [LARGE SCALE GENOMIC DNA]</scope>
    <source>
        <strain evidence="9 10">TM7_G3_2_Rum_HOT_351B</strain>
    </source>
</reference>
<evidence type="ECO:0000313" key="10">
    <source>
        <dbReference type="Proteomes" id="UP001191019"/>
    </source>
</evidence>
<evidence type="ECO:0000256" key="4">
    <source>
        <dbReference type="ARBA" id="ARBA00022432"/>
    </source>
</evidence>
<dbReference type="EC" id="5.3.1.9" evidence="3 8"/>
<dbReference type="EMBL" id="PRLM01000001">
    <property type="protein sequence ID" value="RYC75115.1"/>
    <property type="molecule type" value="Genomic_DNA"/>
</dbReference>
<dbReference type="InterPro" id="IPR001672">
    <property type="entry name" value="G6P_Isomerase"/>
</dbReference>
<keyword evidence="5 8" id="KW-0324">Glycolysis</keyword>
<name>A0ABY0FMG5_9BACT</name>
<comment type="similarity">
    <text evidence="2 8">Belongs to the GPI family.</text>
</comment>
<evidence type="ECO:0000256" key="2">
    <source>
        <dbReference type="ARBA" id="ARBA00006604"/>
    </source>
</evidence>
<evidence type="ECO:0000256" key="1">
    <source>
        <dbReference type="ARBA" id="ARBA00004926"/>
    </source>
</evidence>
<evidence type="ECO:0000256" key="8">
    <source>
        <dbReference type="RuleBase" id="RU000612"/>
    </source>
</evidence>
<keyword evidence="10" id="KW-1185">Reference proteome</keyword>
<dbReference type="InterPro" id="IPR035482">
    <property type="entry name" value="SIS_PGI_2"/>
</dbReference>
<keyword evidence="6 8" id="KW-0413">Isomerase</keyword>
<dbReference type="InterPro" id="IPR018189">
    <property type="entry name" value="Phosphoglucose_isomerase_CS"/>
</dbReference>
<dbReference type="Proteomes" id="UP001191019">
    <property type="component" value="Unassembled WGS sequence"/>
</dbReference>
<dbReference type="InterPro" id="IPR046348">
    <property type="entry name" value="SIS_dom_sf"/>
</dbReference>
<dbReference type="PANTHER" id="PTHR11469:SF1">
    <property type="entry name" value="GLUCOSE-6-PHOSPHATE ISOMERASE"/>
    <property type="match status" value="1"/>
</dbReference>
<keyword evidence="4 8" id="KW-0312">Gluconeogenesis</keyword>
<dbReference type="CDD" id="cd05016">
    <property type="entry name" value="SIS_PGI_2"/>
    <property type="match status" value="1"/>
</dbReference>
<gene>
    <name evidence="9" type="primary">pgi</name>
    <name evidence="9" type="ORF">G3RUM_00055</name>
</gene>
<organism evidence="9 10">
    <name type="scientific">Candidatus Nanosyncoccus alces</name>
    <dbReference type="NCBI Taxonomy" id="2171997"/>
    <lineage>
        <taxon>Bacteria</taxon>
        <taxon>Candidatus Saccharimonadota</taxon>
        <taxon>Candidatus Nanosyncoccalia</taxon>
        <taxon>Candidatus Nanosyncoccales</taxon>
        <taxon>Candidatus Nanosyncoccaceae</taxon>
        <taxon>Candidatus Nanosyncoccus</taxon>
    </lineage>
</organism>
<sequence length="375" mass="41506">MIKVNFNAEVDEARAQKILAEIKKDKMGGWMELPRKYDMGEFARIKEAAKKINEESEYLVCIGIGGSYLGHRAVIEALRPKSETKIIYAGNSLSRRELEWALAKVGDHDFSINVISKSGTTLEPAIAFEAFKKKLVEKYGAEEATRRIYATTDAKQGALHDEATENGYTKFVVPDNIGGRYSVLTAVGLLPMAVAGVDVDKMLKGAAEAVETAVEPALNYAFMRYALDAKKYDTEIFASFEPSTVYFNEWLKQLFGESEGKDKRGILPDSVIYSTDLHSLGQYLQDGRRNLFETIIDFPTDDLNAKIVAAVRIAHTGGGIPVLNISVTSFDEKGFGELIYFFELACAVSAKLIGVNPFDQPGVEKYKLELHKLLG</sequence>
<dbReference type="PROSITE" id="PS00174">
    <property type="entry name" value="P_GLUCOSE_ISOMERASE_2"/>
    <property type="match status" value="1"/>
</dbReference>
<proteinExistence type="inferred from homology"/>
<dbReference type="Gene3D" id="3.40.50.10490">
    <property type="entry name" value="Glucose-6-phosphate isomerase like protein, domain 1"/>
    <property type="match status" value="3"/>
</dbReference>
<dbReference type="PROSITE" id="PS00765">
    <property type="entry name" value="P_GLUCOSE_ISOMERASE_1"/>
    <property type="match status" value="1"/>
</dbReference>
<dbReference type="Pfam" id="PF00342">
    <property type="entry name" value="PGI"/>
    <property type="match status" value="1"/>
</dbReference>
<accession>A0ABY0FMG5</accession>
<dbReference type="PROSITE" id="PS51463">
    <property type="entry name" value="P_GLUCOSE_ISOMERASE_3"/>
    <property type="match status" value="1"/>
</dbReference>
<dbReference type="SUPFAM" id="SSF53697">
    <property type="entry name" value="SIS domain"/>
    <property type="match status" value="1"/>
</dbReference>
<evidence type="ECO:0000256" key="5">
    <source>
        <dbReference type="ARBA" id="ARBA00023152"/>
    </source>
</evidence>
<dbReference type="GO" id="GO:0004347">
    <property type="term" value="F:glucose-6-phosphate isomerase activity"/>
    <property type="evidence" value="ECO:0007669"/>
    <property type="project" value="UniProtKB-EC"/>
</dbReference>
<comment type="caution">
    <text evidence="9">The sequence shown here is derived from an EMBL/GenBank/DDBJ whole genome shotgun (WGS) entry which is preliminary data.</text>
</comment>
<evidence type="ECO:0000313" key="9">
    <source>
        <dbReference type="EMBL" id="RYC75115.1"/>
    </source>
</evidence>
<comment type="catalytic activity">
    <reaction evidence="7 8">
        <text>alpha-D-glucose 6-phosphate = beta-D-fructose 6-phosphate</text>
        <dbReference type="Rhea" id="RHEA:11816"/>
        <dbReference type="ChEBI" id="CHEBI:57634"/>
        <dbReference type="ChEBI" id="CHEBI:58225"/>
        <dbReference type="EC" id="5.3.1.9"/>
    </reaction>
</comment>
<evidence type="ECO:0000256" key="6">
    <source>
        <dbReference type="ARBA" id="ARBA00023235"/>
    </source>
</evidence>
<reference evidence="9 10" key="1">
    <citation type="journal article" date="2018" name="bioRxiv">
        <title>Evidence of independent acquisition and adaption of ultra-small bacteria to human hosts across the highly diverse yet reduced genomes of the phylum Saccharibacteria.</title>
        <authorList>
            <person name="McLean J.S."/>
            <person name="Bor B."/>
            <person name="To T.T."/>
            <person name="Liu Q."/>
            <person name="Kearns K.A."/>
            <person name="Solden L.M."/>
            <person name="Wrighton K.C."/>
            <person name="He X."/>
            <person name="Shi W."/>
        </authorList>
    </citation>
    <scope>NUCLEOTIDE SEQUENCE [LARGE SCALE GENOMIC DNA]</scope>
    <source>
        <strain evidence="9 10">TM7_G3_2_Rum_HOT_351B</strain>
    </source>
</reference>
<dbReference type="InterPro" id="IPR035476">
    <property type="entry name" value="SIS_PGI_1"/>
</dbReference>
<dbReference type="RefSeq" id="WP_129734248.1">
    <property type="nucleotide sequence ID" value="NZ_PRLM01000001.1"/>
</dbReference>
<protein>
    <recommendedName>
        <fullName evidence="3 8">Glucose-6-phosphate isomerase</fullName>
        <ecNumber evidence="3 8">5.3.1.9</ecNumber>
    </recommendedName>
</protein>
<dbReference type="CDD" id="cd05015">
    <property type="entry name" value="SIS_PGI_1"/>
    <property type="match status" value="1"/>
</dbReference>
<dbReference type="PRINTS" id="PR00662">
    <property type="entry name" value="G6PISOMERASE"/>
</dbReference>